<proteinExistence type="predicted"/>
<evidence type="ECO:0000259" key="2">
    <source>
        <dbReference type="Pfam" id="PF04264"/>
    </source>
</evidence>
<keyword evidence="1" id="KW-0472">Membrane</keyword>
<feature type="transmembrane region" description="Helical" evidence="1">
    <location>
        <begin position="12"/>
        <end position="31"/>
    </location>
</feature>
<keyword evidence="1" id="KW-1133">Transmembrane helix</keyword>
<dbReference type="RefSeq" id="WP_020988017.1">
    <property type="nucleotide sequence ID" value="NZ_MCRM02000033.1"/>
</dbReference>
<protein>
    <submittedName>
        <fullName evidence="3">YceI family protein</fullName>
    </submittedName>
</protein>
<evidence type="ECO:0000313" key="4">
    <source>
        <dbReference type="Proteomes" id="UP000094669"/>
    </source>
</evidence>
<dbReference type="SUPFAM" id="SSF101874">
    <property type="entry name" value="YceI-like"/>
    <property type="match status" value="1"/>
</dbReference>
<reference evidence="3" key="1">
    <citation type="submission" date="2018-01" db="EMBL/GenBank/DDBJ databases">
        <title>Genomic characterization of Leptospira inadai serogroup Lyme isolated from captured rat in Brazil and comparative analysis with human reference strain.</title>
        <authorList>
            <person name="Moreno L.Z."/>
            <person name="Loureiro A.P."/>
            <person name="Miraglia F."/>
            <person name="Kremer F.S."/>
            <person name="Eslabao M.R."/>
            <person name="Dellagostin O.A."/>
            <person name="Lilenbaum W."/>
            <person name="Moreno A.M."/>
        </authorList>
    </citation>
    <scope>NUCLEOTIDE SEQUENCE [LARGE SCALE GENOMIC DNA]</scope>
    <source>
        <strain evidence="3">M34/99</strain>
    </source>
</reference>
<sequence length="195" mass="21892">MSYLTDSINGRLYALRILFLAISALPVYEIAGIELPNSNLKVASGKVYFKSDAPQEIIRGLGQTVFGEIDPIQKTLTINIDLRDFTTANRLRDVHLHDNYLESEDFPYAKYKGKLISFDSATGKVKTIGTLYLHGKEKSDFIIEGILSGKDGRLVYTADFAILLGDFFIEVPKLLNLKLNQKIEVKTVFLLESLQ</sequence>
<dbReference type="PANTHER" id="PTHR34406:SF1">
    <property type="entry name" value="PROTEIN YCEI"/>
    <property type="match status" value="1"/>
</dbReference>
<dbReference type="InterPro" id="IPR036761">
    <property type="entry name" value="TTHA0802/YceI-like_sf"/>
</dbReference>
<comment type="caution">
    <text evidence="3">The sequence shown here is derived from an EMBL/GenBank/DDBJ whole genome shotgun (WGS) entry which is preliminary data.</text>
</comment>
<dbReference type="Proteomes" id="UP000094669">
    <property type="component" value="Unassembled WGS sequence"/>
</dbReference>
<evidence type="ECO:0000313" key="3">
    <source>
        <dbReference type="EMBL" id="PNV72281.1"/>
    </source>
</evidence>
<keyword evidence="1" id="KW-0812">Transmembrane</keyword>
<evidence type="ECO:0000256" key="1">
    <source>
        <dbReference type="SAM" id="Phobius"/>
    </source>
</evidence>
<name>A0ABX4YDG8_9LEPT</name>
<dbReference type="EMBL" id="MCRM02000033">
    <property type="protein sequence ID" value="PNV72281.1"/>
    <property type="molecule type" value="Genomic_DNA"/>
</dbReference>
<dbReference type="Gene3D" id="2.40.128.110">
    <property type="entry name" value="Lipid/polyisoprenoid-binding, YceI-like"/>
    <property type="match status" value="1"/>
</dbReference>
<keyword evidence="4" id="KW-1185">Reference proteome</keyword>
<feature type="domain" description="Lipid/polyisoprenoid-binding YceI-like" evidence="2">
    <location>
        <begin position="62"/>
        <end position="185"/>
    </location>
</feature>
<accession>A0ABX4YDG8</accession>
<dbReference type="InterPro" id="IPR007372">
    <property type="entry name" value="Lipid/polyisoprenoid-bd_YceI"/>
</dbReference>
<gene>
    <name evidence="3" type="ORF">BES34_019705</name>
</gene>
<organism evidence="3 4">
    <name type="scientific">Leptospira inadai serovar Lyme</name>
    <dbReference type="NCBI Taxonomy" id="293084"/>
    <lineage>
        <taxon>Bacteria</taxon>
        <taxon>Pseudomonadati</taxon>
        <taxon>Spirochaetota</taxon>
        <taxon>Spirochaetia</taxon>
        <taxon>Leptospirales</taxon>
        <taxon>Leptospiraceae</taxon>
        <taxon>Leptospira</taxon>
    </lineage>
</organism>
<dbReference type="PANTHER" id="PTHR34406">
    <property type="entry name" value="PROTEIN YCEI"/>
    <property type="match status" value="1"/>
</dbReference>
<dbReference type="Pfam" id="PF04264">
    <property type="entry name" value="YceI"/>
    <property type="match status" value="1"/>
</dbReference>